<feature type="region of interest" description="Disordered" evidence="1">
    <location>
        <begin position="766"/>
        <end position="786"/>
    </location>
</feature>
<evidence type="ECO:0000259" key="2">
    <source>
        <dbReference type="Pfam" id="PF08302"/>
    </source>
</evidence>
<organism evidence="3 4">
    <name type="scientific">Phytophthora fragariaefolia</name>
    <dbReference type="NCBI Taxonomy" id="1490495"/>
    <lineage>
        <taxon>Eukaryota</taxon>
        <taxon>Sar</taxon>
        <taxon>Stramenopiles</taxon>
        <taxon>Oomycota</taxon>
        <taxon>Peronosporomycetes</taxon>
        <taxon>Peronosporales</taxon>
        <taxon>Peronosporaceae</taxon>
        <taxon>Phytophthora</taxon>
    </lineage>
</organism>
<dbReference type="GO" id="GO:0006388">
    <property type="term" value="P:tRNA splicing, via endonucleolytic cleavage and ligation"/>
    <property type="evidence" value="ECO:0007669"/>
    <property type="project" value="InterPro"/>
</dbReference>
<dbReference type="Proteomes" id="UP001165121">
    <property type="component" value="Unassembled WGS sequence"/>
</dbReference>
<dbReference type="OrthoDB" id="3231855at2759"/>
<reference evidence="3" key="1">
    <citation type="submission" date="2023-04" db="EMBL/GenBank/DDBJ databases">
        <title>Phytophthora fragariaefolia NBRC 109709.</title>
        <authorList>
            <person name="Ichikawa N."/>
            <person name="Sato H."/>
            <person name="Tonouchi N."/>
        </authorList>
    </citation>
    <scope>NUCLEOTIDE SEQUENCE</scope>
    <source>
        <strain evidence="3">NBRC 109709</strain>
    </source>
</reference>
<protein>
    <submittedName>
        <fullName evidence="3">Unnamed protein product</fullName>
    </submittedName>
</protein>
<proteinExistence type="predicted"/>
<sequence length="786" mass="85597">MGQRNSHGVPPDKVVSMFMRWEEDSRARSFTPQFEHARLTANPLSDGEVGGLTYLGLFLDDDAQQKLLGEIPLIHPNKLADHVTLYYRPNKQYARDMELGASFTIRGVEVVYDERGQTLRVELDDQLLLLVRNKIPHITMSMIDGVSASYSNELLESTTATRTIINPPIAMTVRAGAALFVQNQRVITTSSPFADEKKSFGNRATPVCSNLFVLYVNGSEIMNYNGEDTTKLLWRTQVQHHMGCQAGSRRVLCVQKAQTSSSPSLSFVLEKLQDQFLLDPTNSFDDVIEISLFHEFGAAISKYLDRLDTIKRVTVVTTVDALTDTTEEAATMQWALQDTSLSVIHIGCEGTVMQTIVPLAPACSTILTVLDLMGVSTDEESRSGILAGIRALDDAWASVLGTDDRQAAQRIDTTLAGLRSQAVELCLMLPSNVAPSDVVELQTKLLSALESSQSVRCVVSSCVPGQCYFSMSDSSTNPPVFCVRMITQPNGSVETVAAQLQFCESQLRASREVCEIEVYTVLTALLRAILSGRCGSLLPSECRLSSLVNLVAERLVLRYLSSICGVDALPTAEDTTSGRIISALYDLLTDLSTLSLEDWTAAFGDSLLSLQGNAPAQQKWGQAMAEVVQDCKSVLASYRCVGDGWKENPLSAHDHLRVLLSLTKAETKAASGATPVRAVVEVSSRSTWSQVHALACCDKLMHAAAMVLPQDDDAGFFFCAPSLVSRRINATASSLAVLRAVSEKLRALEADDALPFVLRRAETDAEPAGGQDYGLNEFPSSASEYM</sequence>
<feature type="domain" description="tRNA ligase phosphodiesterase" evidence="2">
    <location>
        <begin position="100"/>
        <end position="158"/>
    </location>
</feature>
<keyword evidence="4" id="KW-1185">Reference proteome</keyword>
<dbReference type="Pfam" id="PF08302">
    <property type="entry name" value="tRNA_lig_CPD"/>
    <property type="match status" value="1"/>
</dbReference>
<evidence type="ECO:0000313" key="3">
    <source>
        <dbReference type="EMBL" id="GMF49363.1"/>
    </source>
</evidence>
<dbReference type="InterPro" id="IPR015965">
    <property type="entry name" value="tRNA_lig_PDEase"/>
</dbReference>
<evidence type="ECO:0000313" key="4">
    <source>
        <dbReference type="Proteomes" id="UP001165121"/>
    </source>
</evidence>
<comment type="caution">
    <text evidence="3">The sequence shown here is derived from an EMBL/GenBank/DDBJ whole genome shotgun (WGS) entry which is preliminary data.</text>
</comment>
<dbReference type="GO" id="GO:0003972">
    <property type="term" value="F:RNA ligase (ATP) activity"/>
    <property type="evidence" value="ECO:0007669"/>
    <property type="project" value="InterPro"/>
</dbReference>
<gene>
    <name evidence="3" type="ORF">Pfra01_001948700</name>
</gene>
<accession>A0A9W6Y0X0</accession>
<name>A0A9W6Y0X0_9STRA</name>
<dbReference type="EMBL" id="BSXT01002519">
    <property type="protein sequence ID" value="GMF49363.1"/>
    <property type="molecule type" value="Genomic_DNA"/>
</dbReference>
<dbReference type="AlphaFoldDB" id="A0A9W6Y0X0"/>
<dbReference type="GO" id="GO:0005524">
    <property type="term" value="F:ATP binding"/>
    <property type="evidence" value="ECO:0007669"/>
    <property type="project" value="InterPro"/>
</dbReference>
<evidence type="ECO:0000256" key="1">
    <source>
        <dbReference type="SAM" id="MobiDB-lite"/>
    </source>
</evidence>